<evidence type="ECO:0000256" key="2">
    <source>
        <dbReference type="ARBA" id="ARBA00010072"/>
    </source>
</evidence>
<feature type="transmembrane region" description="Helical" evidence="8">
    <location>
        <begin position="115"/>
        <end position="133"/>
    </location>
</feature>
<keyword evidence="4" id="KW-1003">Cell membrane</keyword>
<protein>
    <submittedName>
        <fullName evidence="10">Amino acid ABC transporter permease</fullName>
    </submittedName>
</protein>
<evidence type="ECO:0000256" key="4">
    <source>
        <dbReference type="ARBA" id="ARBA00022475"/>
    </source>
</evidence>
<evidence type="ECO:0000256" key="8">
    <source>
        <dbReference type="RuleBase" id="RU363032"/>
    </source>
</evidence>
<evidence type="ECO:0000256" key="7">
    <source>
        <dbReference type="ARBA" id="ARBA00023136"/>
    </source>
</evidence>
<dbReference type="InterPro" id="IPR000515">
    <property type="entry name" value="MetI-like"/>
</dbReference>
<feature type="domain" description="ABC transmembrane type-1" evidence="9">
    <location>
        <begin position="176"/>
        <end position="365"/>
    </location>
</feature>
<dbReference type="RefSeq" id="WP_069457839.1">
    <property type="nucleotide sequence ID" value="NZ_LYBW01000051.1"/>
</dbReference>
<dbReference type="Pfam" id="PF00528">
    <property type="entry name" value="BPD_transp_1"/>
    <property type="match status" value="1"/>
</dbReference>
<dbReference type="STRING" id="1752398.A8M32_07765"/>
<dbReference type="GO" id="GO:0006865">
    <property type="term" value="P:amino acid transport"/>
    <property type="evidence" value="ECO:0007669"/>
    <property type="project" value="TreeGrafter"/>
</dbReference>
<feature type="transmembrane region" description="Helical" evidence="8">
    <location>
        <begin position="41"/>
        <end position="64"/>
    </location>
</feature>
<dbReference type="NCBIfam" id="TIGR01726">
    <property type="entry name" value="HEQRo_perm_3TM"/>
    <property type="match status" value="1"/>
</dbReference>
<evidence type="ECO:0000313" key="11">
    <source>
        <dbReference type="Proteomes" id="UP000094342"/>
    </source>
</evidence>
<name>A0A1E3VFJ1_9HYPH</name>
<accession>A0A1E3VFJ1</accession>
<dbReference type="Proteomes" id="UP000094342">
    <property type="component" value="Unassembled WGS sequence"/>
</dbReference>
<dbReference type="GO" id="GO:0043190">
    <property type="term" value="C:ATP-binding cassette (ABC) transporter complex"/>
    <property type="evidence" value="ECO:0007669"/>
    <property type="project" value="InterPro"/>
</dbReference>
<keyword evidence="3 8" id="KW-0813">Transport</keyword>
<comment type="subcellular location">
    <subcellularLocation>
        <location evidence="1">Cell inner membrane</location>
        <topology evidence="1">Multi-pass membrane protein</topology>
    </subcellularLocation>
    <subcellularLocation>
        <location evidence="8">Cell membrane</location>
        <topology evidence="8">Multi-pass membrane protein</topology>
    </subcellularLocation>
</comment>
<feature type="transmembrane region" description="Helical" evidence="8">
    <location>
        <begin position="145"/>
        <end position="165"/>
    </location>
</feature>
<organism evidence="10 11">
    <name type="scientific">Sinorhizobium alkalisoli</name>
    <dbReference type="NCBI Taxonomy" id="1752398"/>
    <lineage>
        <taxon>Bacteria</taxon>
        <taxon>Pseudomonadati</taxon>
        <taxon>Pseudomonadota</taxon>
        <taxon>Alphaproteobacteria</taxon>
        <taxon>Hyphomicrobiales</taxon>
        <taxon>Rhizobiaceae</taxon>
        <taxon>Sinorhizobium/Ensifer group</taxon>
        <taxon>Sinorhizobium</taxon>
    </lineage>
</organism>
<dbReference type="CDD" id="cd06261">
    <property type="entry name" value="TM_PBP2"/>
    <property type="match status" value="1"/>
</dbReference>
<comment type="similarity">
    <text evidence="2">Belongs to the binding-protein-dependent transport system permease family. HisMQ subfamily.</text>
</comment>
<keyword evidence="11" id="KW-1185">Reference proteome</keyword>
<feature type="transmembrane region" description="Helical" evidence="8">
    <location>
        <begin position="351"/>
        <end position="369"/>
    </location>
</feature>
<evidence type="ECO:0000256" key="3">
    <source>
        <dbReference type="ARBA" id="ARBA00022448"/>
    </source>
</evidence>
<dbReference type="PANTHER" id="PTHR30614:SF41">
    <property type="entry name" value="INNER MEMBRANE AMINO-ACID ABC TRANSPORTER PERMEASE PROTEIN YHDY"/>
    <property type="match status" value="1"/>
</dbReference>
<dbReference type="InterPro" id="IPR043429">
    <property type="entry name" value="ArtM/GltK/GlnP/TcyL/YhdX-like"/>
</dbReference>
<proteinExistence type="inferred from homology"/>
<keyword evidence="7 8" id="KW-0472">Membrane</keyword>
<dbReference type="AlphaFoldDB" id="A0A1E3VFJ1"/>
<dbReference type="PANTHER" id="PTHR30614">
    <property type="entry name" value="MEMBRANE COMPONENT OF AMINO ACID ABC TRANSPORTER"/>
    <property type="match status" value="1"/>
</dbReference>
<dbReference type="InterPro" id="IPR010065">
    <property type="entry name" value="AA_ABC_transptr_permease_3TM"/>
</dbReference>
<dbReference type="PROSITE" id="PS50928">
    <property type="entry name" value="ABC_TM1"/>
    <property type="match status" value="1"/>
</dbReference>
<dbReference type="EMBL" id="LYBW01000051">
    <property type="protein sequence ID" value="ODR91881.1"/>
    <property type="molecule type" value="Genomic_DNA"/>
</dbReference>
<feature type="transmembrane region" description="Helical" evidence="8">
    <location>
        <begin position="177"/>
        <end position="200"/>
    </location>
</feature>
<feature type="transmembrane region" description="Helical" evidence="8">
    <location>
        <begin position="295"/>
        <end position="316"/>
    </location>
</feature>
<keyword evidence="6 8" id="KW-1133">Transmembrane helix</keyword>
<dbReference type="SUPFAM" id="SSF161098">
    <property type="entry name" value="MetI-like"/>
    <property type="match status" value="1"/>
</dbReference>
<keyword evidence="5 8" id="KW-0812">Transmembrane</keyword>
<dbReference type="GO" id="GO:0022857">
    <property type="term" value="F:transmembrane transporter activity"/>
    <property type="evidence" value="ECO:0007669"/>
    <property type="project" value="InterPro"/>
</dbReference>
<evidence type="ECO:0000313" key="10">
    <source>
        <dbReference type="EMBL" id="ODR91881.1"/>
    </source>
</evidence>
<dbReference type="OrthoDB" id="9771188at2"/>
<reference evidence="11" key="1">
    <citation type="submission" date="2016-05" db="EMBL/GenBank/DDBJ databases">
        <authorList>
            <person name="Li Y."/>
        </authorList>
    </citation>
    <scope>NUCLEOTIDE SEQUENCE [LARGE SCALE GENOMIC DNA]</scope>
    <source>
        <strain evidence="11">YIC4027</strain>
    </source>
</reference>
<gene>
    <name evidence="10" type="ORF">A8M32_07765</name>
</gene>
<comment type="caution">
    <text evidence="10">The sequence shown here is derived from an EMBL/GenBank/DDBJ whole genome shotgun (WGS) entry which is preliminary data.</text>
</comment>
<evidence type="ECO:0000259" key="9">
    <source>
        <dbReference type="PROSITE" id="PS50928"/>
    </source>
</evidence>
<evidence type="ECO:0000256" key="1">
    <source>
        <dbReference type="ARBA" id="ARBA00004429"/>
    </source>
</evidence>
<dbReference type="InterPro" id="IPR035906">
    <property type="entry name" value="MetI-like_sf"/>
</dbReference>
<feature type="transmembrane region" description="Helical" evidence="8">
    <location>
        <begin position="322"/>
        <end position="339"/>
    </location>
</feature>
<sequence length="384" mass="41896">MTTQQASFVRASIIEASPPPALDSGIVYWLRKNLFATPKDTAMTIISLLILAWLVPPALQWLFIDAAWTGGGRGVCATIAQGGSQPDGWSGACWAFVNAKFSQFLFGRYPLDERWRPALVGILFVLFLVPMLIPKIPYKGLNALLLLVVLPIIATILLPGGWLGLTYVETPLWGGLMVTLVLSFVGIAVSLPLGILLALGRRSNMPVIKMLCTAFIELVRGVPLITVLFMASVMLPLFLPQGVTFDKFLRALIGVSLFASAYMAEVVRGGLQAIPKGQYEGADSLGLGFWQKMNLIILPQALKLVIPGIVNTFIGLFKDTSLVSIIGMFDLLGIVRLNFADANWSSAVTPLTGLIFAGFVFWLFCFGMSRYSGFMERLLDTSRR</sequence>
<evidence type="ECO:0000256" key="5">
    <source>
        <dbReference type="ARBA" id="ARBA00022692"/>
    </source>
</evidence>
<evidence type="ECO:0000256" key="6">
    <source>
        <dbReference type="ARBA" id="ARBA00022989"/>
    </source>
</evidence>
<feature type="transmembrane region" description="Helical" evidence="8">
    <location>
        <begin position="221"/>
        <end position="239"/>
    </location>
</feature>
<dbReference type="Gene3D" id="1.10.3720.10">
    <property type="entry name" value="MetI-like"/>
    <property type="match status" value="1"/>
</dbReference>